<proteinExistence type="predicted"/>
<name>A0AC61S0V6_9FIRM</name>
<keyword evidence="1" id="KW-0067">ATP-binding</keyword>
<sequence length="209" mass="23056">MKITVKDLTKEIKGVRVLDGINLEMEDGYIYGLQGKNGSGKTMFMRAVCGFVLPTKGSITIDGKVLGKDMSFPESAGMMIENPAFLPNLTGFDNLKLLASVKGIIGKDEIEEALHCVGLEPLDKRKYRKYSLGMKQRLGIACAIMESPKLLVLDEPFNALDSEGERLLREILIKRKEAGTLIILSCHDKDELEALSDQIFLVENGVFSS</sequence>
<gene>
    <name evidence="1" type="ORF">E5329_03785</name>
</gene>
<protein>
    <submittedName>
        <fullName evidence="1">ATP-binding cassette domain-containing protein</fullName>
    </submittedName>
</protein>
<evidence type="ECO:0000313" key="1">
    <source>
        <dbReference type="EMBL" id="TGY97736.1"/>
    </source>
</evidence>
<accession>A0AC61S0V6</accession>
<keyword evidence="2" id="KW-1185">Reference proteome</keyword>
<reference evidence="1" key="1">
    <citation type="submission" date="2019-04" db="EMBL/GenBank/DDBJ databases">
        <title>Microbes associate with the intestines of laboratory mice.</title>
        <authorList>
            <person name="Navarre W."/>
            <person name="Wong E."/>
            <person name="Huang K."/>
            <person name="Tropini C."/>
            <person name="Ng K."/>
            <person name="Yu B."/>
        </authorList>
    </citation>
    <scope>NUCLEOTIDE SEQUENCE</scope>
    <source>
        <strain evidence="1">NM01_1-7b</strain>
    </source>
</reference>
<comment type="caution">
    <text evidence="1">The sequence shown here is derived from an EMBL/GenBank/DDBJ whole genome shotgun (WGS) entry which is preliminary data.</text>
</comment>
<keyword evidence="1" id="KW-0547">Nucleotide-binding</keyword>
<organism evidence="1 2">
    <name type="scientific">Petralouisia muris</name>
    <dbReference type="NCBI Taxonomy" id="3032872"/>
    <lineage>
        <taxon>Bacteria</taxon>
        <taxon>Bacillati</taxon>
        <taxon>Bacillota</taxon>
        <taxon>Clostridia</taxon>
        <taxon>Lachnospirales</taxon>
        <taxon>Lachnospiraceae</taxon>
        <taxon>Petralouisia</taxon>
    </lineage>
</organism>
<evidence type="ECO:0000313" key="2">
    <source>
        <dbReference type="Proteomes" id="UP000304953"/>
    </source>
</evidence>
<dbReference type="Proteomes" id="UP000304953">
    <property type="component" value="Unassembled WGS sequence"/>
</dbReference>
<dbReference type="EMBL" id="SRYA01000005">
    <property type="protein sequence ID" value="TGY97736.1"/>
    <property type="molecule type" value="Genomic_DNA"/>
</dbReference>